<dbReference type="SUPFAM" id="SSF54373">
    <property type="entry name" value="FAD-linked reductases, C-terminal domain"/>
    <property type="match status" value="1"/>
</dbReference>
<evidence type="ECO:0000256" key="2">
    <source>
        <dbReference type="ARBA" id="ARBA00023002"/>
    </source>
</evidence>
<dbReference type="SUPFAM" id="SSF51971">
    <property type="entry name" value="Nucleotide-binding domain"/>
    <property type="match status" value="1"/>
</dbReference>
<protein>
    <submittedName>
        <fullName evidence="5">FAD-dependent oxidoreductase</fullName>
    </submittedName>
</protein>
<dbReference type="InterPro" id="IPR036188">
    <property type="entry name" value="FAD/NAD-bd_sf"/>
</dbReference>
<dbReference type="InterPro" id="IPR006076">
    <property type="entry name" value="FAD-dep_OxRdtase"/>
</dbReference>
<feature type="transmembrane region" description="Helical" evidence="3">
    <location>
        <begin position="12"/>
        <end position="30"/>
    </location>
</feature>
<evidence type="ECO:0000313" key="6">
    <source>
        <dbReference type="Proteomes" id="UP001596303"/>
    </source>
</evidence>
<evidence type="ECO:0000313" key="5">
    <source>
        <dbReference type="EMBL" id="MFC6198941.1"/>
    </source>
</evidence>
<comment type="similarity">
    <text evidence="1">Belongs to the DadA oxidoreductase family.</text>
</comment>
<dbReference type="Gene3D" id="3.50.50.60">
    <property type="entry name" value="FAD/NAD(P)-binding domain"/>
    <property type="match status" value="2"/>
</dbReference>
<keyword evidence="6" id="KW-1185">Reference proteome</keyword>
<feature type="domain" description="FAD dependent oxidoreductase" evidence="4">
    <location>
        <begin position="13"/>
        <end position="406"/>
    </location>
</feature>
<evidence type="ECO:0000256" key="3">
    <source>
        <dbReference type="SAM" id="Phobius"/>
    </source>
</evidence>
<name>A0ABW1SBL1_9PROT</name>
<comment type="caution">
    <text evidence="5">The sequence shown here is derived from an EMBL/GenBank/DDBJ whole genome shotgun (WGS) entry which is preliminary data.</text>
</comment>
<dbReference type="PANTHER" id="PTHR13847:SF280">
    <property type="entry name" value="D-AMINO ACID DEHYDROGENASE"/>
    <property type="match status" value="1"/>
</dbReference>
<evidence type="ECO:0000256" key="1">
    <source>
        <dbReference type="ARBA" id="ARBA00009410"/>
    </source>
</evidence>
<dbReference type="RefSeq" id="WP_377379589.1">
    <property type="nucleotide sequence ID" value="NZ_JBHSSW010000017.1"/>
</dbReference>
<accession>A0ABW1SBL1</accession>
<dbReference type="Pfam" id="PF01266">
    <property type="entry name" value="DAO"/>
    <property type="match status" value="1"/>
</dbReference>
<reference evidence="6" key="1">
    <citation type="journal article" date="2019" name="Int. J. Syst. Evol. Microbiol.">
        <title>The Global Catalogue of Microorganisms (GCM) 10K type strain sequencing project: providing services to taxonomists for standard genome sequencing and annotation.</title>
        <authorList>
            <consortium name="The Broad Institute Genomics Platform"/>
            <consortium name="The Broad Institute Genome Sequencing Center for Infectious Disease"/>
            <person name="Wu L."/>
            <person name="Ma J."/>
        </authorList>
    </citation>
    <scope>NUCLEOTIDE SEQUENCE [LARGE SCALE GENOMIC DNA]</scope>
    <source>
        <strain evidence="6">CGMCC-1.15741</strain>
    </source>
</reference>
<evidence type="ECO:0000259" key="4">
    <source>
        <dbReference type="Pfam" id="PF01266"/>
    </source>
</evidence>
<organism evidence="5 6">
    <name type="scientific">Ponticaulis profundi</name>
    <dbReference type="NCBI Taxonomy" id="2665222"/>
    <lineage>
        <taxon>Bacteria</taxon>
        <taxon>Pseudomonadati</taxon>
        <taxon>Pseudomonadota</taxon>
        <taxon>Alphaproteobacteria</taxon>
        <taxon>Hyphomonadales</taxon>
        <taxon>Hyphomonadaceae</taxon>
        <taxon>Ponticaulis</taxon>
    </lineage>
</organism>
<keyword evidence="3" id="KW-1133">Transmembrane helix</keyword>
<sequence>MSTASTSTKPQSAIVIGAGVVGTATAYSLARRGMQVTIIDARDKAAHGTSYANGGQLSYLYTGSLANHRIRSELPELALGMNPAFRIRISPDPDFIAWLLSFLRNCTRARYQRNSRASLEIALESQAAMLSFLQKHALDFDYQVKGKIQLLYTKKAINAIEENFSLKGLTDADQSLMDLPALEKLEPAIKRAGEKPMAGLFTPSEAVGDARKFAMGMLDLLTTEYDVTTHMGHRVSDVDLNASKPTVTLETGLKLETDLVVLCTGPDKALMRKLGLKLPIFSMKGYSITAPRGAAAPDISITDSKRRLVFTPLGDKIRIGGMADLGWTNWDVDPKRLEVLMSNAQHSFPEAADYSQAHDQWAGLRPMTPDSVPRLGRPHPSLIYNLGHGMLGWTMAMGCGERVARLIDPNPESF</sequence>
<dbReference type="Gene3D" id="3.30.9.10">
    <property type="entry name" value="D-Amino Acid Oxidase, subunit A, domain 2"/>
    <property type="match status" value="1"/>
</dbReference>
<dbReference type="EMBL" id="JBHSSW010000017">
    <property type="protein sequence ID" value="MFC6198941.1"/>
    <property type="molecule type" value="Genomic_DNA"/>
</dbReference>
<keyword evidence="3" id="KW-0812">Transmembrane</keyword>
<keyword evidence="3" id="KW-0472">Membrane</keyword>
<keyword evidence="2" id="KW-0560">Oxidoreductase</keyword>
<proteinExistence type="inferred from homology"/>
<gene>
    <name evidence="5" type="ORF">ACFQDM_12680</name>
</gene>
<dbReference type="Proteomes" id="UP001596303">
    <property type="component" value="Unassembled WGS sequence"/>
</dbReference>
<dbReference type="PANTHER" id="PTHR13847">
    <property type="entry name" value="SARCOSINE DEHYDROGENASE-RELATED"/>
    <property type="match status" value="1"/>
</dbReference>